<sequence length="96" mass="10347">MVPFRCVINLRSKSSSPLGICLNVPQFPVLKLSANGNTYRASNGSLAAFSWSLGFSSAPRNDDEEGKKKRNAIAKRLAVIIYDSAADVRETTASAK</sequence>
<evidence type="ECO:0000313" key="1">
    <source>
        <dbReference type="EMBL" id="KAF7281962.1"/>
    </source>
</evidence>
<dbReference type="EMBL" id="JAACXV010000208">
    <property type="protein sequence ID" value="KAF7281962.1"/>
    <property type="molecule type" value="Genomic_DNA"/>
</dbReference>
<proteinExistence type="predicted"/>
<organism evidence="1 2">
    <name type="scientific">Rhynchophorus ferrugineus</name>
    <name type="common">Red palm weevil</name>
    <name type="synonym">Curculio ferrugineus</name>
    <dbReference type="NCBI Taxonomy" id="354439"/>
    <lineage>
        <taxon>Eukaryota</taxon>
        <taxon>Metazoa</taxon>
        <taxon>Ecdysozoa</taxon>
        <taxon>Arthropoda</taxon>
        <taxon>Hexapoda</taxon>
        <taxon>Insecta</taxon>
        <taxon>Pterygota</taxon>
        <taxon>Neoptera</taxon>
        <taxon>Endopterygota</taxon>
        <taxon>Coleoptera</taxon>
        <taxon>Polyphaga</taxon>
        <taxon>Cucujiformia</taxon>
        <taxon>Curculionidae</taxon>
        <taxon>Dryophthorinae</taxon>
        <taxon>Rhynchophorus</taxon>
    </lineage>
</organism>
<keyword evidence="2" id="KW-1185">Reference proteome</keyword>
<dbReference type="Proteomes" id="UP000625711">
    <property type="component" value="Unassembled WGS sequence"/>
</dbReference>
<accession>A0A834IMU6</accession>
<gene>
    <name evidence="1" type="ORF">GWI33_003828</name>
</gene>
<name>A0A834IMU6_RHYFE</name>
<reference evidence="1" key="1">
    <citation type="submission" date="2020-08" db="EMBL/GenBank/DDBJ databases">
        <title>Genome sequencing and assembly of the red palm weevil Rhynchophorus ferrugineus.</title>
        <authorList>
            <person name="Dias G.B."/>
            <person name="Bergman C.M."/>
            <person name="Manee M."/>
        </authorList>
    </citation>
    <scope>NUCLEOTIDE SEQUENCE</scope>
    <source>
        <strain evidence="1">AA-2017</strain>
        <tissue evidence="1">Whole larva</tissue>
    </source>
</reference>
<dbReference type="AlphaFoldDB" id="A0A834IMU6"/>
<protein>
    <submittedName>
        <fullName evidence="1">Uncharacterized protein</fullName>
    </submittedName>
</protein>
<evidence type="ECO:0000313" key="2">
    <source>
        <dbReference type="Proteomes" id="UP000625711"/>
    </source>
</evidence>
<comment type="caution">
    <text evidence="1">The sequence shown here is derived from an EMBL/GenBank/DDBJ whole genome shotgun (WGS) entry which is preliminary data.</text>
</comment>